<evidence type="ECO:0000259" key="6">
    <source>
        <dbReference type="PROSITE" id="PS50011"/>
    </source>
</evidence>
<protein>
    <recommendedName>
        <fullName evidence="6">Protein kinase domain-containing protein</fullName>
    </recommendedName>
</protein>
<dbReference type="PROSITE" id="PS50011">
    <property type="entry name" value="PROTEIN_KINASE_DOM"/>
    <property type="match status" value="1"/>
</dbReference>
<dbReference type="InterPro" id="IPR001245">
    <property type="entry name" value="Ser-Thr/Tyr_kinase_cat_dom"/>
</dbReference>
<evidence type="ECO:0000256" key="2">
    <source>
        <dbReference type="ARBA" id="ARBA00022741"/>
    </source>
</evidence>
<sequence>MTSESNNKNDDTDNKWIQWIKDGIDNEYINYHDYNEFQDMECIGVGGFGNVYRANWKSSDTVVALKSLTNGKDGMKEVVNEIKLMHRINFHENIIQFFGITSNPNDESSNYSFILEYADSGTLKNYLKKNFNKLDWNIKLQFAIQIAAAVSCIHQKDIIHNDLVNILVIYWFIKIRSN</sequence>
<dbReference type="GO" id="GO:0005524">
    <property type="term" value="F:ATP binding"/>
    <property type="evidence" value="ECO:0007669"/>
    <property type="project" value="UniProtKB-UniRule"/>
</dbReference>
<keyword evidence="2 5" id="KW-0547">Nucleotide-binding</keyword>
<dbReference type="GO" id="GO:0004674">
    <property type="term" value="F:protein serine/threonine kinase activity"/>
    <property type="evidence" value="ECO:0007669"/>
    <property type="project" value="TreeGrafter"/>
</dbReference>
<dbReference type="HOGENOM" id="CLU_000288_7_0_1"/>
<feature type="domain" description="Protein kinase" evidence="6">
    <location>
        <begin position="37"/>
        <end position="178"/>
    </location>
</feature>
<dbReference type="InterPro" id="IPR051681">
    <property type="entry name" value="Ser/Thr_Kinases-Pseudokinases"/>
</dbReference>
<evidence type="ECO:0000256" key="4">
    <source>
        <dbReference type="ARBA" id="ARBA00022840"/>
    </source>
</evidence>
<evidence type="ECO:0000256" key="1">
    <source>
        <dbReference type="ARBA" id="ARBA00022679"/>
    </source>
</evidence>
<dbReference type="Gene3D" id="1.10.510.10">
    <property type="entry name" value="Transferase(Phosphotransferase) domain 1"/>
    <property type="match status" value="1"/>
</dbReference>
<evidence type="ECO:0000256" key="5">
    <source>
        <dbReference type="PROSITE-ProRule" id="PRU10141"/>
    </source>
</evidence>
<dbReference type="eggNOG" id="KOG0192">
    <property type="taxonomic scope" value="Eukaryota"/>
</dbReference>
<dbReference type="PROSITE" id="PS00107">
    <property type="entry name" value="PROTEIN_KINASE_ATP"/>
    <property type="match status" value="1"/>
</dbReference>
<dbReference type="PANTHER" id="PTHR44329:SF288">
    <property type="entry name" value="MITOGEN-ACTIVATED PROTEIN KINASE KINASE KINASE 20"/>
    <property type="match status" value="1"/>
</dbReference>
<name>U9TS22_RHIID</name>
<keyword evidence="1" id="KW-0808">Transferase</keyword>
<reference evidence="7" key="1">
    <citation type="submission" date="2013-07" db="EMBL/GenBank/DDBJ databases">
        <title>The genome of an arbuscular mycorrhizal fungus provides insights into the evolution of the oldest plant symbiosis.</title>
        <authorList>
            <consortium name="DOE Joint Genome Institute"/>
            <person name="Tisserant E."/>
            <person name="Malbreil M."/>
            <person name="Kuo A."/>
            <person name="Kohler A."/>
            <person name="Symeonidi A."/>
            <person name="Balestrini R."/>
            <person name="Charron P."/>
            <person name="Duensing N."/>
            <person name="Frei-dit-Frey N."/>
            <person name="Gianinazzi-Pearson V."/>
            <person name="Gilbert B."/>
            <person name="Handa Y."/>
            <person name="Hijri M."/>
            <person name="Kaul R."/>
            <person name="Kawaguchi M."/>
            <person name="Krajinski F."/>
            <person name="Lammers P."/>
            <person name="Lapierre D."/>
            <person name="Masclaux F.G."/>
            <person name="Murat C."/>
            <person name="Morin E."/>
            <person name="Ndikumana S."/>
            <person name="Pagni M."/>
            <person name="Petitpierre D."/>
            <person name="Requena N."/>
            <person name="Rosikiewicz P."/>
            <person name="Riley R."/>
            <person name="Saito K."/>
            <person name="San Clemente H."/>
            <person name="Shapiro H."/>
            <person name="van Tuinen D."/>
            <person name="Becard G."/>
            <person name="Bonfante P."/>
            <person name="Paszkowski U."/>
            <person name="Shachar-Hill Y."/>
            <person name="Young J.P."/>
            <person name="Sanders I.R."/>
            <person name="Henrissat B."/>
            <person name="Rensing S.A."/>
            <person name="Grigoriev I.V."/>
            <person name="Corradi N."/>
            <person name="Roux C."/>
            <person name="Martin F."/>
        </authorList>
    </citation>
    <scope>NUCLEOTIDE SEQUENCE</scope>
    <source>
        <strain evidence="7">DAOM 197198</strain>
    </source>
</reference>
<evidence type="ECO:0000313" key="7">
    <source>
        <dbReference type="EMBL" id="ESA10930.1"/>
    </source>
</evidence>
<dbReference type="EMBL" id="KI286556">
    <property type="protein sequence ID" value="ESA10930.1"/>
    <property type="molecule type" value="Genomic_DNA"/>
</dbReference>
<gene>
    <name evidence="7" type="ORF">GLOINDRAFT_193947</name>
</gene>
<dbReference type="Pfam" id="PF07714">
    <property type="entry name" value="PK_Tyr_Ser-Thr"/>
    <property type="match status" value="1"/>
</dbReference>
<organism evidence="7">
    <name type="scientific">Rhizophagus irregularis (strain DAOM 181602 / DAOM 197198 / MUCL 43194)</name>
    <name type="common">Arbuscular mycorrhizal fungus</name>
    <name type="synonym">Glomus intraradices</name>
    <dbReference type="NCBI Taxonomy" id="747089"/>
    <lineage>
        <taxon>Eukaryota</taxon>
        <taxon>Fungi</taxon>
        <taxon>Fungi incertae sedis</taxon>
        <taxon>Mucoromycota</taxon>
        <taxon>Glomeromycotina</taxon>
        <taxon>Glomeromycetes</taxon>
        <taxon>Glomerales</taxon>
        <taxon>Glomeraceae</taxon>
        <taxon>Rhizophagus</taxon>
    </lineage>
</organism>
<keyword evidence="4 5" id="KW-0067">ATP-binding</keyword>
<accession>U9TS22</accession>
<dbReference type="PANTHER" id="PTHR44329">
    <property type="entry name" value="SERINE/THREONINE-PROTEIN KINASE TNNI3K-RELATED"/>
    <property type="match status" value="1"/>
</dbReference>
<dbReference type="InterPro" id="IPR011009">
    <property type="entry name" value="Kinase-like_dom_sf"/>
</dbReference>
<proteinExistence type="predicted"/>
<dbReference type="InterPro" id="IPR017441">
    <property type="entry name" value="Protein_kinase_ATP_BS"/>
</dbReference>
<feature type="binding site" evidence="5">
    <location>
        <position position="66"/>
    </location>
    <ligand>
        <name>ATP</name>
        <dbReference type="ChEBI" id="CHEBI:30616"/>
    </ligand>
</feature>
<dbReference type="InterPro" id="IPR000719">
    <property type="entry name" value="Prot_kinase_dom"/>
</dbReference>
<dbReference type="AlphaFoldDB" id="U9TS22"/>
<dbReference type="SUPFAM" id="SSF56112">
    <property type="entry name" value="Protein kinase-like (PK-like)"/>
    <property type="match status" value="1"/>
</dbReference>
<keyword evidence="3" id="KW-0418">Kinase</keyword>
<evidence type="ECO:0000256" key="3">
    <source>
        <dbReference type="ARBA" id="ARBA00022777"/>
    </source>
</evidence>
<dbReference type="VEuPathDB" id="FungiDB:RhiirFUN_010686"/>